<gene>
    <name evidence="1" type="ORF">JCM21531_4132</name>
</gene>
<evidence type="ECO:0000313" key="2">
    <source>
        <dbReference type="Proteomes" id="UP000019109"/>
    </source>
</evidence>
<organism evidence="1 2">
    <name type="scientific">Acetivibrio straminisolvens JCM 21531</name>
    <dbReference type="NCBI Taxonomy" id="1294263"/>
    <lineage>
        <taxon>Bacteria</taxon>
        <taxon>Bacillati</taxon>
        <taxon>Bacillota</taxon>
        <taxon>Clostridia</taxon>
        <taxon>Eubacteriales</taxon>
        <taxon>Oscillospiraceae</taxon>
        <taxon>Acetivibrio</taxon>
    </lineage>
</organism>
<reference evidence="1" key="1">
    <citation type="journal article" date="2014" name="Genome Announc.">
        <title>Draft Genome Sequence of Clostridium straminisolvens Strain JCM 21531T, Isolated from a Cellulose-Degrading Bacterial Community.</title>
        <authorList>
            <person name="Yuki M."/>
            <person name="Oshima K."/>
            <person name="Suda W."/>
            <person name="Sakamoto M."/>
            <person name="Kitamura K."/>
            <person name="Iida T."/>
            <person name="Hattori M."/>
            <person name="Ohkuma M."/>
        </authorList>
    </citation>
    <scope>NUCLEOTIDE SEQUENCE [LARGE SCALE GENOMIC DNA]</scope>
    <source>
        <strain evidence="1">JCM 21531</strain>
    </source>
</reference>
<sequence>MINPWEVDGNCITVHVKDFVEGATTLTDFLSRVIPYISAEIESEDTSIIVEYLGALKDEIDMIGDAFKRFGDVFDYKTVRIYTMPIKDSVLSDEEIHNMALNMMPNPKLKIIDKVEDGMHLSMGGGIQPFSKTQLIFYTVITKSDEKIIYRIEFEK</sequence>
<name>W4VCN5_9FIRM</name>
<accession>W4VCN5</accession>
<evidence type="ECO:0000313" key="1">
    <source>
        <dbReference type="EMBL" id="GAE90514.1"/>
    </source>
</evidence>
<dbReference type="Proteomes" id="UP000019109">
    <property type="component" value="Unassembled WGS sequence"/>
</dbReference>
<dbReference type="AlphaFoldDB" id="W4VCN5"/>
<dbReference type="RefSeq" id="WP_054847133.1">
    <property type="nucleotide sequence ID" value="NZ_BAVR01000075.1"/>
</dbReference>
<dbReference type="EMBL" id="BAVR01000075">
    <property type="protein sequence ID" value="GAE90514.1"/>
    <property type="molecule type" value="Genomic_DNA"/>
</dbReference>
<comment type="caution">
    <text evidence="1">The sequence shown here is derived from an EMBL/GenBank/DDBJ whole genome shotgun (WGS) entry which is preliminary data.</text>
</comment>
<protein>
    <submittedName>
        <fullName evidence="1">Uncharacterized protein</fullName>
    </submittedName>
</protein>
<proteinExistence type="predicted"/>
<dbReference type="STRING" id="1294263.JCM21531_4132"/>
<keyword evidence="2" id="KW-1185">Reference proteome</keyword>